<protein>
    <submittedName>
        <fullName evidence="1">Uncharacterized protein</fullName>
    </submittedName>
</protein>
<dbReference type="EMBL" id="JBHTOQ010000038">
    <property type="protein sequence ID" value="MFD1482988.1"/>
    <property type="molecule type" value="Genomic_DNA"/>
</dbReference>
<evidence type="ECO:0000313" key="1">
    <source>
        <dbReference type="EMBL" id="MFD1482988.1"/>
    </source>
</evidence>
<comment type="caution">
    <text evidence="1">The sequence shown here is derived from an EMBL/GenBank/DDBJ whole genome shotgun (WGS) entry which is preliminary data.</text>
</comment>
<gene>
    <name evidence="1" type="ORF">ACFQ5P_16950</name>
</gene>
<evidence type="ECO:0000313" key="2">
    <source>
        <dbReference type="Proteomes" id="UP001597302"/>
    </source>
</evidence>
<dbReference type="RefSeq" id="WP_131573521.1">
    <property type="nucleotide sequence ID" value="NZ_CBCSAJ010000011.1"/>
</dbReference>
<sequence>MRLNNKSARLAVNAWLVSTGRPALPVSLPYEQFATELRKVWARTMVQVPFVDRAEAVAYIRDVARAVSQ</sequence>
<keyword evidence="2" id="KW-1185">Reference proteome</keyword>
<organism evidence="1 2">
    <name type="scientific">Paracoccus nototheniae</name>
    <dbReference type="NCBI Taxonomy" id="2489002"/>
    <lineage>
        <taxon>Bacteria</taxon>
        <taxon>Pseudomonadati</taxon>
        <taxon>Pseudomonadota</taxon>
        <taxon>Alphaproteobacteria</taxon>
        <taxon>Rhodobacterales</taxon>
        <taxon>Paracoccaceae</taxon>
        <taxon>Paracoccus</taxon>
    </lineage>
</organism>
<name>A0ABW4E0X1_9RHOB</name>
<accession>A0ABW4E0X1</accession>
<reference evidence="2" key="1">
    <citation type="journal article" date="2019" name="Int. J. Syst. Evol. Microbiol.">
        <title>The Global Catalogue of Microorganisms (GCM) 10K type strain sequencing project: providing services to taxonomists for standard genome sequencing and annotation.</title>
        <authorList>
            <consortium name="The Broad Institute Genomics Platform"/>
            <consortium name="The Broad Institute Genome Sequencing Center for Infectious Disease"/>
            <person name="Wu L."/>
            <person name="Ma J."/>
        </authorList>
    </citation>
    <scope>NUCLEOTIDE SEQUENCE [LARGE SCALE GENOMIC DNA]</scope>
    <source>
        <strain evidence="2">CCM 8875</strain>
    </source>
</reference>
<dbReference type="Proteomes" id="UP001597302">
    <property type="component" value="Unassembled WGS sequence"/>
</dbReference>
<proteinExistence type="predicted"/>